<proteinExistence type="predicted"/>
<dbReference type="STRING" id="1055723.SAMN05216293_2134"/>
<feature type="region of interest" description="Disordered" evidence="1">
    <location>
        <begin position="109"/>
        <end position="148"/>
    </location>
</feature>
<dbReference type="EMBL" id="FOKU01000014">
    <property type="protein sequence ID" value="SFC57820.1"/>
    <property type="molecule type" value="Genomic_DNA"/>
</dbReference>
<evidence type="ECO:0000313" key="5">
    <source>
        <dbReference type="Proteomes" id="UP000184031"/>
    </source>
</evidence>
<evidence type="ECO:0000256" key="1">
    <source>
        <dbReference type="SAM" id="MobiDB-lite"/>
    </source>
</evidence>
<keyword evidence="6" id="KW-1185">Reference proteome</keyword>
<feature type="compositionally biased region" description="Low complexity" evidence="1">
    <location>
        <begin position="110"/>
        <end position="124"/>
    </location>
</feature>
<evidence type="ECO:0008006" key="7">
    <source>
        <dbReference type="Google" id="ProtNLM"/>
    </source>
</evidence>
<reference evidence="4 5" key="1">
    <citation type="submission" date="2016-11" db="EMBL/GenBank/DDBJ databases">
        <authorList>
            <person name="Varghese N."/>
            <person name="Submissions S."/>
        </authorList>
    </citation>
    <scope>NUCLEOTIDE SEQUENCE [LARGE SCALE GENOMIC DNA]</scope>
    <source>
        <strain evidence="4 5">CGMCC 1.12174</strain>
        <strain evidence="3 6">DSM 26351</strain>
    </source>
</reference>
<keyword evidence="2" id="KW-0732">Signal</keyword>
<protein>
    <recommendedName>
        <fullName evidence="7">Collagen triple helix repeat-containing protein</fullName>
    </recommendedName>
</protein>
<feature type="compositionally biased region" description="Low complexity" evidence="1">
    <location>
        <begin position="137"/>
        <end position="148"/>
    </location>
</feature>
<dbReference type="AlphaFoldDB" id="A0A1M6W2B2"/>
<dbReference type="Proteomes" id="UP000184031">
    <property type="component" value="Unassembled WGS sequence"/>
</dbReference>
<organism evidence="4 5">
    <name type="scientific">Flagellimonas taeanensis</name>
    <dbReference type="NCBI Taxonomy" id="1005926"/>
    <lineage>
        <taxon>Bacteria</taxon>
        <taxon>Pseudomonadati</taxon>
        <taxon>Bacteroidota</taxon>
        <taxon>Flavobacteriia</taxon>
        <taxon>Flavobacteriales</taxon>
        <taxon>Flavobacteriaceae</taxon>
        <taxon>Flagellimonas</taxon>
    </lineage>
</organism>
<feature type="chain" id="PRO_5009921910" description="Collagen triple helix repeat-containing protein" evidence="2">
    <location>
        <begin position="20"/>
        <end position="148"/>
    </location>
</feature>
<gene>
    <name evidence="3" type="ORF">SAMN04487891_1142</name>
    <name evidence="4" type="ORF">SAMN05216293_2134</name>
</gene>
<sequence length="148" mass="15121">MKKSILALFFLLFTGIALSQTTVTLQDQCNCEVLKGTAVSSPGATTPSGADTGDIYVNTNTGTIYFWDGNSWELTSSDTNTVNDRIEVVGTDLVITDSDNNTISIPLSEVAAGGAVGPQGPQGDPGDKGEAGDKGAQGDPGIQGPQGP</sequence>
<name>A0A1M6W2B2_9FLAO</name>
<evidence type="ECO:0000313" key="6">
    <source>
        <dbReference type="Proteomes" id="UP000198940"/>
    </source>
</evidence>
<feature type="non-terminal residue" evidence="4">
    <location>
        <position position="148"/>
    </location>
</feature>
<dbReference type="EMBL" id="FRAT01000005">
    <property type="protein sequence ID" value="SHK87884.1"/>
    <property type="molecule type" value="Genomic_DNA"/>
</dbReference>
<dbReference type="Proteomes" id="UP000198940">
    <property type="component" value="Unassembled WGS sequence"/>
</dbReference>
<evidence type="ECO:0000256" key="2">
    <source>
        <dbReference type="SAM" id="SignalP"/>
    </source>
</evidence>
<comment type="caution">
    <text evidence="4">The sequence shown here is derived from an EMBL/GenBank/DDBJ whole genome shotgun (WGS) entry which is preliminary data.</text>
</comment>
<feature type="signal peptide" evidence="2">
    <location>
        <begin position="1"/>
        <end position="19"/>
    </location>
</feature>
<evidence type="ECO:0000313" key="4">
    <source>
        <dbReference type="EMBL" id="SHK87884.1"/>
    </source>
</evidence>
<accession>A0A1M6W2B2</accession>
<evidence type="ECO:0000313" key="3">
    <source>
        <dbReference type="EMBL" id="SFC57820.1"/>
    </source>
</evidence>